<protein>
    <submittedName>
        <fullName evidence="1">Uncharacterized protein</fullName>
    </submittedName>
</protein>
<keyword evidence="2" id="KW-1185">Reference proteome</keyword>
<evidence type="ECO:0000313" key="1">
    <source>
        <dbReference type="EMBL" id="KAJ9117827.1"/>
    </source>
</evidence>
<sequence length="239" mass="25631">MGFLQSTILGSISFLLGIVFVCQIPDIPLLYRATTPAALENAYTFYLMWFDAPRAVKAVLHAALGLPLLPLIAKLNGWSESAVFFDGSSLVLHVAALIIYLTIHIPNIRTIRKLITQNPGFILIPKTVPATVTEDRLQALQNASSGAFNLFNKSSGAEGVFTVATATEKEEAVRVLAAGNALIGLCLLGILMMQAGQEYARQQEEREQLKIDMRSAAVGTTAGSATPPSTDAGETKKDL</sequence>
<organism evidence="1 2">
    <name type="scientific">Naganishia adeliensis</name>
    <dbReference type="NCBI Taxonomy" id="92952"/>
    <lineage>
        <taxon>Eukaryota</taxon>
        <taxon>Fungi</taxon>
        <taxon>Dikarya</taxon>
        <taxon>Basidiomycota</taxon>
        <taxon>Agaricomycotina</taxon>
        <taxon>Tremellomycetes</taxon>
        <taxon>Filobasidiales</taxon>
        <taxon>Filobasidiaceae</taxon>
        <taxon>Naganishia</taxon>
    </lineage>
</organism>
<dbReference type="EMBL" id="JASBWS010000001">
    <property type="protein sequence ID" value="KAJ9117827.1"/>
    <property type="molecule type" value="Genomic_DNA"/>
</dbReference>
<gene>
    <name evidence="1" type="ORF">QFC20_000107</name>
</gene>
<accession>A0ACC2X4Z4</accession>
<comment type="caution">
    <text evidence="1">The sequence shown here is derived from an EMBL/GenBank/DDBJ whole genome shotgun (WGS) entry which is preliminary data.</text>
</comment>
<dbReference type="Proteomes" id="UP001230649">
    <property type="component" value="Unassembled WGS sequence"/>
</dbReference>
<proteinExistence type="predicted"/>
<evidence type="ECO:0000313" key="2">
    <source>
        <dbReference type="Proteomes" id="UP001230649"/>
    </source>
</evidence>
<name>A0ACC2X4Z4_9TREE</name>
<reference evidence="1" key="1">
    <citation type="submission" date="2023-04" db="EMBL/GenBank/DDBJ databases">
        <title>Draft Genome sequencing of Naganishia species isolated from polar environments using Oxford Nanopore Technology.</title>
        <authorList>
            <person name="Leo P."/>
            <person name="Venkateswaran K."/>
        </authorList>
    </citation>
    <scope>NUCLEOTIDE SEQUENCE</scope>
    <source>
        <strain evidence="1">MNA-CCFEE 5262</strain>
    </source>
</reference>